<sequence>MKHGCSARCDQGKDLQGAWQWAPTSPLQQNMRCAITIDITIDITVATASAEKRTAHQWQAALDIVKINECGVFAINASSSRRSNSHILLWKKLPLAIGADSSKNCASIDGLIAIITATTNIWQFG</sequence>
<reference evidence="1" key="1">
    <citation type="submission" date="2021-01" db="EMBL/GenBank/DDBJ databases">
        <authorList>
            <person name="Corre E."/>
            <person name="Pelletier E."/>
            <person name="Niang G."/>
            <person name="Scheremetjew M."/>
            <person name="Finn R."/>
            <person name="Kale V."/>
            <person name="Holt S."/>
            <person name="Cochrane G."/>
            <person name="Meng A."/>
            <person name="Brown T."/>
            <person name="Cohen L."/>
        </authorList>
    </citation>
    <scope>NUCLEOTIDE SEQUENCE</scope>
    <source>
        <strain evidence="1">CCMP3328</strain>
    </source>
</reference>
<accession>A0A7R9ZNS5</accession>
<dbReference type="EMBL" id="HBEF01018756">
    <property type="protein sequence ID" value="CAD8339419.1"/>
    <property type="molecule type" value="Transcribed_RNA"/>
</dbReference>
<protein>
    <submittedName>
        <fullName evidence="1">Uncharacterized protein</fullName>
    </submittedName>
</protein>
<dbReference type="AlphaFoldDB" id="A0A7R9ZNS5"/>
<proteinExistence type="predicted"/>
<gene>
    <name evidence="1" type="ORF">CAUS1442_LOCUS11552</name>
</gene>
<organism evidence="1">
    <name type="scientific">Craspedostauros australis</name>
    <dbReference type="NCBI Taxonomy" id="1486917"/>
    <lineage>
        <taxon>Eukaryota</taxon>
        <taxon>Sar</taxon>
        <taxon>Stramenopiles</taxon>
        <taxon>Ochrophyta</taxon>
        <taxon>Bacillariophyta</taxon>
        <taxon>Bacillariophyceae</taxon>
        <taxon>Bacillariophycidae</taxon>
        <taxon>Naviculales</taxon>
        <taxon>Naviculaceae</taxon>
        <taxon>Craspedostauros</taxon>
    </lineage>
</organism>
<name>A0A7R9ZNS5_9STRA</name>
<evidence type="ECO:0000313" key="1">
    <source>
        <dbReference type="EMBL" id="CAD8339419.1"/>
    </source>
</evidence>